<organism evidence="2 3">
    <name type="scientific">Gottschalkia acidurici (strain ATCC 7906 / DSM 604 / BCRC 14475 / CIP 104303 / KCTC 5404 / NCIMB 10678 / 9a)</name>
    <name type="common">Clostridium acidurici</name>
    <dbReference type="NCBI Taxonomy" id="1128398"/>
    <lineage>
        <taxon>Bacteria</taxon>
        <taxon>Bacillati</taxon>
        <taxon>Bacillota</taxon>
        <taxon>Tissierellia</taxon>
        <taxon>Tissierellales</taxon>
        <taxon>Gottschalkiaceae</taxon>
        <taxon>Gottschalkia</taxon>
    </lineage>
</organism>
<dbReference type="KEGG" id="cad:Curi_c25880"/>
<dbReference type="PATRIC" id="fig|1128398.3.peg.2664"/>
<dbReference type="InterPro" id="IPR036515">
    <property type="entry name" value="Transposase_17_sf"/>
</dbReference>
<proteinExistence type="predicted"/>
<dbReference type="EMBL" id="CP003326">
    <property type="protein sequence ID" value="AFS79583.1"/>
    <property type="molecule type" value="Genomic_DNA"/>
</dbReference>
<dbReference type="GO" id="GO:0003677">
    <property type="term" value="F:DNA binding"/>
    <property type="evidence" value="ECO:0007669"/>
    <property type="project" value="InterPro"/>
</dbReference>
<dbReference type="Proteomes" id="UP000006094">
    <property type="component" value="Chromosome"/>
</dbReference>
<feature type="domain" description="Transposase IS200-like" evidence="1">
    <location>
        <begin position="27"/>
        <end position="144"/>
    </location>
</feature>
<dbReference type="SUPFAM" id="SSF143422">
    <property type="entry name" value="Transposase IS200-like"/>
    <property type="match status" value="1"/>
</dbReference>
<dbReference type="PANTHER" id="PTHR33360:SF2">
    <property type="entry name" value="TRANSPOSASE FOR INSERTION SEQUENCE ELEMENT IS200"/>
    <property type="match status" value="1"/>
</dbReference>
<reference evidence="2 3" key="1">
    <citation type="journal article" date="2012" name="PLoS ONE">
        <title>The purine-utilizing bacterium Clostridium acidurici 9a: a genome-guided metabolic reconsideration.</title>
        <authorList>
            <person name="Hartwich K."/>
            <person name="Poehlein A."/>
            <person name="Daniel R."/>
        </authorList>
    </citation>
    <scope>NUCLEOTIDE SEQUENCE [LARGE SCALE GENOMIC DNA]</scope>
    <source>
        <strain evidence="3">ATCC 7906 / DSM 604 / BCRC 14475 / CIP 104303 / KCTC 5404 / NCIMB 10678 / 9a</strain>
    </source>
</reference>
<dbReference type="Pfam" id="PF01797">
    <property type="entry name" value="Y1_Tnp"/>
    <property type="match status" value="1"/>
</dbReference>
<accession>K0B0M2</accession>
<evidence type="ECO:0000313" key="3">
    <source>
        <dbReference type="Proteomes" id="UP000006094"/>
    </source>
</evidence>
<dbReference type="AlphaFoldDB" id="K0B0M2"/>
<name>K0B0M2_GOTA9</name>
<dbReference type="Gene3D" id="3.30.70.1290">
    <property type="entry name" value="Transposase IS200-like"/>
    <property type="match status" value="1"/>
</dbReference>
<keyword evidence="3" id="KW-1185">Reference proteome</keyword>
<dbReference type="NCBIfam" id="NF033573">
    <property type="entry name" value="transpos_IS200"/>
    <property type="match status" value="1"/>
</dbReference>
<gene>
    <name evidence="2" type="ordered locus">Curi_c25880</name>
</gene>
<sequence length="148" mass="17653">MYTAVDYIHTLIYSYVMKNYRRNQTTVSLINYHFVFCPRYRRKIFDIQNVEIRFKEIVKDICDKLEVEIIAIECDRDHTHMFLNCLPSLSPADIMQKIKGVSSKLIREEFVELSKMPSLWTRSYFVSTAGNVSSETIKKYVEEQKTRY</sequence>
<dbReference type="GO" id="GO:0006313">
    <property type="term" value="P:DNA transposition"/>
    <property type="evidence" value="ECO:0007669"/>
    <property type="project" value="InterPro"/>
</dbReference>
<protein>
    <submittedName>
        <fullName evidence="2">Transposase, IS200-like protein</fullName>
    </submittedName>
</protein>
<dbReference type="STRING" id="1128398.Curi_c25880"/>
<dbReference type="PANTHER" id="PTHR33360">
    <property type="entry name" value="TRANSPOSASE FOR INSERTION SEQUENCE ELEMENT IS200"/>
    <property type="match status" value="1"/>
</dbReference>
<dbReference type="InterPro" id="IPR002686">
    <property type="entry name" value="Transposase_17"/>
</dbReference>
<dbReference type="SMART" id="SM01321">
    <property type="entry name" value="Y1_Tnp"/>
    <property type="match status" value="1"/>
</dbReference>
<dbReference type="GO" id="GO:0004803">
    <property type="term" value="F:transposase activity"/>
    <property type="evidence" value="ECO:0007669"/>
    <property type="project" value="InterPro"/>
</dbReference>
<evidence type="ECO:0000259" key="1">
    <source>
        <dbReference type="SMART" id="SM01321"/>
    </source>
</evidence>
<dbReference type="HOGENOM" id="CLU_101320_2_0_9"/>
<dbReference type="eggNOG" id="COG1943">
    <property type="taxonomic scope" value="Bacteria"/>
</dbReference>
<evidence type="ECO:0000313" key="2">
    <source>
        <dbReference type="EMBL" id="AFS79583.1"/>
    </source>
</evidence>